<evidence type="ECO:0000313" key="4">
    <source>
        <dbReference type="Proteomes" id="UP001597492"/>
    </source>
</evidence>
<dbReference type="InterPro" id="IPR050312">
    <property type="entry name" value="IolE/XylAMocC-like"/>
</dbReference>
<dbReference type="Gene3D" id="3.20.20.150">
    <property type="entry name" value="Divalent-metal-dependent TIM barrel enzymes"/>
    <property type="match status" value="1"/>
</dbReference>
<dbReference type="GO" id="GO:0016853">
    <property type="term" value="F:isomerase activity"/>
    <property type="evidence" value="ECO:0007669"/>
    <property type="project" value="UniProtKB-KW"/>
</dbReference>
<dbReference type="PANTHER" id="PTHR12110">
    <property type="entry name" value="HYDROXYPYRUVATE ISOMERASE"/>
    <property type="match status" value="1"/>
</dbReference>
<dbReference type="RefSeq" id="WP_019619762.1">
    <property type="nucleotide sequence ID" value="NZ_JBHUNE010000010.1"/>
</dbReference>
<dbReference type="InterPro" id="IPR013022">
    <property type="entry name" value="Xyl_isomerase-like_TIM-brl"/>
</dbReference>
<dbReference type="SUPFAM" id="SSF51658">
    <property type="entry name" value="Xylose isomerase-like"/>
    <property type="match status" value="1"/>
</dbReference>
<evidence type="ECO:0000256" key="1">
    <source>
        <dbReference type="ARBA" id="ARBA00023277"/>
    </source>
</evidence>
<accession>A0ABW5V0M4</accession>
<evidence type="ECO:0000313" key="3">
    <source>
        <dbReference type="EMBL" id="MFD2759356.1"/>
    </source>
</evidence>
<dbReference type="EMBL" id="JBHUNE010000010">
    <property type="protein sequence ID" value="MFD2759356.1"/>
    <property type="molecule type" value="Genomic_DNA"/>
</dbReference>
<feature type="domain" description="Xylose isomerase-like TIM barrel" evidence="2">
    <location>
        <begin position="20"/>
        <end position="254"/>
    </location>
</feature>
<dbReference type="PANTHER" id="PTHR12110:SF47">
    <property type="match status" value="1"/>
</dbReference>
<keyword evidence="4" id="KW-1185">Reference proteome</keyword>
<name>A0ABW5V0M4_9MICO</name>
<reference evidence="4" key="1">
    <citation type="journal article" date="2019" name="Int. J. Syst. Evol. Microbiol.">
        <title>The Global Catalogue of Microorganisms (GCM) 10K type strain sequencing project: providing services to taxonomists for standard genome sequencing and annotation.</title>
        <authorList>
            <consortium name="The Broad Institute Genomics Platform"/>
            <consortium name="The Broad Institute Genome Sequencing Center for Infectious Disease"/>
            <person name="Wu L."/>
            <person name="Ma J."/>
        </authorList>
    </citation>
    <scope>NUCLEOTIDE SEQUENCE [LARGE SCALE GENOMIC DNA]</scope>
    <source>
        <strain evidence="4">TISTR 1514</strain>
    </source>
</reference>
<sequence>MIKIGMSTSCTFPKPTSQAFKIAAAAGYDGVEVMVSTENDSRNPHALRAFSARYGLPVLSIHAPVLLFTQFVWGTKPDEKLERTVELAHEMGARTVVVHPPFRWQGSYATRFEEQVTRLERESGIALAVENMFPWNVAGSQKAYLPGTNPIEMNVDSITLDFSHAALSGENSYDMAIAAGDRLRHLHLCDGEAPDGKKRLFDEHRMPGQGGQPVAKTLRHLTDSGWDGLVIAEVNTRSARKDEAKRLHMLRETLEFARTHTAVPAQQPQQ</sequence>
<protein>
    <submittedName>
        <fullName evidence="3">Sugar phosphate isomerase/epimerase family protein</fullName>
    </submittedName>
</protein>
<dbReference type="InterPro" id="IPR036237">
    <property type="entry name" value="Xyl_isomerase-like_sf"/>
</dbReference>
<gene>
    <name evidence="3" type="ORF">ACFSW7_13305</name>
</gene>
<comment type="caution">
    <text evidence="3">The sequence shown here is derived from an EMBL/GenBank/DDBJ whole genome shotgun (WGS) entry which is preliminary data.</text>
</comment>
<dbReference type="Pfam" id="PF01261">
    <property type="entry name" value="AP_endonuc_2"/>
    <property type="match status" value="1"/>
</dbReference>
<keyword evidence="3" id="KW-0413">Isomerase</keyword>
<keyword evidence="1" id="KW-0119">Carbohydrate metabolism</keyword>
<dbReference type="Proteomes" id="UP001597492">
    <property type="component" value="Unassembled WGS sequence"/>
</dbReference>
<proteinExistence type="predicted"/>
<organism evidence="3 4">
    <name type="scientific">Gulosibacter faecalis</name>
    <dbReference type="NCBI Taxonomy" id="272240"/>
    <lineage>
        <taxon>Bacteria</taxon>
        <taxon>Bacillati</taxon>
        <taxon>Actinomycetota</taxon>
        <taxon>Actinomycetes</taxon>
        <taxon>Micrococcales</taxon>
        <taxon>Microbacteriaceae</taxon>
        <taxon>Gulosibacter</taxon>
    </lineage>
</organism>
<evidence type="ECO:0000259" key="2">
    <source>
        <dbReference type="Pfam" id="PF01261"/>
    </source>
</evidence>